<dbReference type="Gene3D" id="3.40.50.1460">
    <property type="match status" value="1"/>
</dbReference>
<dbReference type="NCBIfam" id="NF047832">
    <property type="entry name" value="caspase_w_EACC1"/>
    <property type="match status" value="1"/>
</dbReference>
<feature type="domain" description="Peptidase C14 caspase" evidence="2">
    <location>
        <begin position="10"/>
        <end position="225"/>
    </location>
</feature>
<dbReference type="AlphaFoldDB" id="A0A941J2V9"/>
<sequence length="410" mass="45688">MTLPDPAQSRAVLIGNTSGVKNMPDLKDIPAVEANVLDLRQALTDGSVWSLPPENCVTILQPKSSEVVKRAVRDAAAAAADTLLVYYAGHGLRAGSDHSLYLTLPHTEDPDEGVRYNDLALRLKPPTRKGLRTLVVLDCCYAELAADGMGTADDEEFARETEIKGVGLLTAAARTRKALAPAGERHTAFTSELLAVLREGDPQGPAFLDLDDVFNAVSRRLDERRRTLRHLPEPRLKCEQLGSRIILTRNSSYREPPPPPVQTDRPPHTGSRVRDYLRRQSKVADLYVLPDGASSWRVWRASKVHSLKAGEEIIALWIWSPWAEPSSNLVLTSTGLRIRDSGTQVYIPYEEFQRYKFDSDYLPDVSAYGDFDPKWWLTIEGPQSWTSKQLGHSAPEKMAERLQSVQRMVT</sequence>
<gene>
    <name evidence="3" type="ORF">KEF29_13505</name>
</gene>
<proteinExistence type="predicted"/>
<evidence type="ECO:0000313" key="3">
    <source>
        <dbReference type="EMBL" id="MBR8639991.1"/>
    </source>
</evidence>
<protein>
    <submittedName>
        <fullName evidence="3">Caspase family protein</fullName>
    </submittedName>
</protein>
<dbReference type="InterPro" id="IPR011600">
    <property type="entry name" value="Pept_C14_caspase"/>
</dbReference>
<organism evidence="3 4">
    <name type="scientific">Streptomyces tuirus</name>
    <dbReference type="NCBI Taxonomy" id="68278"/>
    <lineage>
        <taxon>Bacteria</taxon>
        <taxon>Bacillati</taxon>
        <taxon>Actinomycetota</taxon>
        <taxon>Actinomycetes</taxon>
        <taxon>Kitasatosporales</taxon>
        <taxon>Streptomycetaceae</taxon>
        <taxon>Streptomyces</taxon>
    </lineage>
</organism>
<dbReference type="GO" id="GO:0004197">
    <property type="term" value="F:cysteine-type endopeptidase activity"/>
    <property type="evidence" value="ECO:0007669"/>
    <property type="project" value="InterPro"/>
</dbReference>
<evidence type="ECO:0000259" key="2">
    <source>
        <dbReference type="Pfam" id="PF00656"/>
    </source>
</evidence>
<accession>A0A941J2V9</accession>
<comment type="caution">
    <text evidence="3">The sequence shown here is derived from an EMBL/GenBank/DDBJ whole genome shotgun (WGS) entry which is preliminary data.</text>
</comment>
<dbReference type="Proteomes" id="UP000682308">
    <property type="component" value="Unassembled WGS sequence"/>
</dbReference>
<reference evidence="3 4" key="1">
    <citation type="submission" date="2021-04" db="EMBL/GenBank/DDBJ databases">
        <title>Characterization of the biosynthetic gene cluster of new lipopeptides with antitumor activity in the genome of the marine Streptomyces PHM034.</title>
        <authorList>
            <person name="Ceniceros A."/>
            <person name="Canedo L."/>
            <person name="Mendez C."/>
            <person name="Olano C."/>
            <person name="Schleissner C."/>
            <person name="Cuevas C."/>
            <person name="De La Calle F."/>
            <person name="Salas J.A."/>
        </authorList>
    </citation>
    <scope>NUCLEOTIDE SEQUENCE [LARGE SCALE GENOMIC DNA]</scope>
    <source>
        <strain evidence="3 4">PHM034</strain>
    </source>
</reference>
<dbReference type="InterPro" id="IPR029030">
    <property type="entry name" value="Caspase-like_dom_sf"/>
</dbReference>
<dbReference type="SUPFAM" id="SSF52129">
    <property type="entry name" value="Caspase-like"/>
    <property type="match status" value="1"/>
</dbReference>
<dbReference type="GO" id="GO:0006508">
    <property type="term" value="P:proteolysis"/>
    <property type="evidence" value="ECO:0007669"/>
    <property type="project" value="InterPro"/>
</dbReference>
<dbReference type="EMBL" id="JAGTPG010000002">
    <property type="protein sequence ID" value="MBR8639991.1"/>
    <property type="molecule type" value="Genomic_DNA"/>
</dbReference>
<evidence type="ECO:0000313" key="4">
    <source>
        <dbReference type="Proteomes" id="UP000682308"/>
    </source>
</evidence>
<keyword evidence="4" id="KW-1185">Reference proteome</keyword>
<dbReference type="Pfam" id="PF00656">
    <property type="entry name" value="Peptidase_C14"/>
    <property type="match status" value="1"/>
</dbReference>
<feature type="region of interest" description="Disordered" evidence="1">
    <location>
        <begin position="250"/>
        <end position="272"/>
    </location>
</feature>
<name>A0A941J2V9_9ACTN</name>
<evidence type="ECO:0000256" key="1">
    <source>
        <dbReference type="SAM" id="MobiDB-lite"/>
    </source>
</evidence>